<evidence type="ECO:0000256" key="3">
    <source>
        <dbReference type="ARBA" id="ARBA00022691"/>
    </source>
</evidence>
<gene>
    <name evidence="5" type="ORF">cyc_00342</name>
</gene>
<dbReference type="InterPro" id="IPR011990">
    <property type="entry name" value="TPR-like_helical_dom_sf"/>
</dbReference>
<reference evidence="5 6" key="1">
    <citation type="journal article" date="2016" name="BMC Genomics">
        <title>Comparative genomics reveals Cyclospora cayetanensis possesses coccidia-like metabolism and invasion components but unique surface antigens.</title>
        <authorList>
            <person name="Liu S."/>
            <person name="Wang L."/>
            <person name="Zheng H."/>
            <person name="Xu Z."/>
            <person name="Roellig D.M."/>
            <person name="Li N."/>
            <person name="Frace M.A."/>
            <person name="Tang K."/>
            <person name="Arrowood M.J."/>
            <person name="Moss D.M."/>
            <person name="Zhang L."/>
            <person name="Feng Y."/>
            <person name="Xiao L."/>
        </authorList>
    </citation>
    <scope>NUCLEOTIDE SEQUENCE [LARGE SCALE GENOMIC DNA]</scope>
    <source>
        <strain evidence="5 6">CHN_HEN01</strain>
    </source>
</reference>
<dbReference type="Gene3D" id="1.25.40.10">
    <property type="entry name" value="Tetratricopeptide repeat domain"/>
    <property type="match status" value="2"/>
</dbReference>
<keyword evidence="2" id="KW-0808">Transferase</keyword>
<protein>
    <recommendedName>
        <fullName evidence="7">Tetratricopeptide repeat-containing protein</fullName>
    </recommendedName>
</protein>
<dbReference type="EMBL" id="JROU02000430">
    <property type="protein sequence ID" value="OEH79307.1"/>
    <property type="molecule type" value="Genomic_DNA"/>
</dbReference>
<evidence type="ECO:0000313" key="6">
    <source>
        <dbReference type="Proteomes" id="UP000095192"/>
    </source>
</evidence>
<name>A0A1D3D795_9EIME</name>
<comment type="caution">
    <text evidence="5">The sequence shown here is derived from an EMBL/GenBank/DDBJ whole genome shotgun (WGS) entry which is preliminary data.</text>
</comment>
<dbReference type="GO" id="GO:0005737">
    <property type="term" value="C:cytoplasm"/>
    <property type="evidence" value="ECO:0007669"/>
    <property type="project" value="TreeGrafter"/>
</dbReference>
<dbReference type="PANTHER" id="PTHR46165:SF2">
    <property type="entry name" value="SET AND MYND DOMAIN-CONTAINING PROTEIN 4"/>
    <property type="match status" value="1"/>
</dbReference>
<dbReference type="GO" id="GO:0042826">
    <property type="term" value="F:histone deacetylase binding"/>
    <property type="evidence" value="ECO:0007669"/>
    <property type="project" value="TreeGrafter"/>
</dbReference>
<dbReference type="Gene3D" id="2.170.270.10">
    <property type="entry name" value="SET domain"/>
    <property type="match status" value="1"/>
</dbReference>
<dbReference type="GO" id="GO:0005634">
    <property type="term" value="C:nucleus"/>
    <property type="evidence" value="ECO:0007669"/>
    <property type="project" value="TreeGrafter"/>
</dbReference>
<feature type="region of interest" description="Disordered" evidence="4">
    <location>
        <begin position="661"/>
        <end position="687"/>
    </location>
</feature>
<feature type="region of interest" description="Disordered" evidence="4">
    <location>
        <begin position="499"/>
        <end position="522"/>
    </location>
</feature>
<evidence type="ECO:0000256" key="2">
    <source>
        <dbReference type="ARBA" id="ARBA00022679"/>
    </source>
</evidence>
<dbReference type="GO" id="GO:0008168">
    <property type="term" value="F:methyltransferase activity"/>
    <property type="evidence" value="ECO:0007669"/>
    <property type="project" value="UniProtKB-KW"/>
</dbReference>
<keyword evidence="6" id="KW-1185">Reference proteome</keyword>
<dbReference type="SUPFAM" id="SSF48452">
    <property type="entry name" value="TPR-like"/>
    <property type="match status" value="1"/>
</dbReference>
<keyword evidence="1" id="KW-0489">Methyltransferase</keyword>
<dbReference type="AlphaFoldDB" id="A0A1D3D795"/>
<dbReference type="GO" id="GO:0032259">
    <property type="term" value="P:methylation"/>
    <property type="evidence" value="ECO:0007669"/>
    <property type="project" value="UniProtKB-KW"/>
</dbReference>
<dbReference type="VEuPathDB" id="ToxoDB:LOC34617535"/>
<sequence>MATSLLFQELQHSGSLALHHLHAVLTPRDDDTRRKESCIIGSPRYGEIPCYTASSTSKNISCMEISDGTNTSCTYHNNIQDVSSRIISLSHRLVPPEAPFFKNLADTGPASACRSGCKSLTSTSSSFSVTTDSAVEQVGSLAACAIDSASLSSAVFIPTVQPLLRALWEECSSRAWLSRRINTNLAPAKTPDGALTVDAWQLQPDKQRSDSLKLWGNSALSRGRTAAAESLYTAAITLFPDSSVDDSRNSRGGGDGSSSNNNPLAVLQANRSLALLRLGRNLEALRAATEAAAVDPLYCKAWYRRAVALERLREAVEQRIRSPCRVRQCSGTSCCNATRMCLQRIDSELSMAQRMSRGNVSFSEAKGAADCMTVGTCGCEFGREDWSGCINTGELGTEATLPRLWLREDVSVQLNGKGRGLMTGELQEENREEDEDLVLEEDAFAVYVHPKHCAKIPRIPIASLSYSARSVDNCGPNAVQTHSGTAVHSTWEDRLESCRGAPHVSGSPSEGPFTGAQGEDGSGGMPEAFCEAESVCAGCASVPARGEAGGVSCSGVDSERSALHRLLRPVFPVVPCGSCAGAFFCCNRCRAASAHKRVCCMQQPQGQSTKQASKVEAESAKRLPEGVLVQPLALALPDPHRHIARQLLSCLLTQRAVPEGPAQRGVQATTTEAPVGTGSIGAASGQSSLEGQAPPWYQLLRSNACVILEVPRLADWLLNAAWLAGDAAAAGKGMQCGGRCLLCNPPDGRNLCLPLRQWAETAPTMVTQETAEAEALADSSSKPAGDRLCTRCCMCCKAWCCGCSPRSSVFEGTRNSEDRLAALPRCLYTAALHAYGVACCNSFTMRVACDPEEEAVAAGTALFLTASLLNHSCSPNAVAVFGEPRSWKRHQRREQQADTCCLEINRNDWLLAGACSGLGRGTLLQVRLCLPEAFTAKKFNGEISISYGPLVGLESGAWGSRQEWLLRHAGFYCRCEACAPPRGHTSADHSGVIHFEKGLLCGTPCPVCTTAPLVQKLLKEAPEATSAYTPDNDPLELQCLNCKTVFSASAMAEEREAAHLRLNDLRTTLACLVRPAERGREMERHALLGNVSTELVQAIPHVVAASGCLSTDTWLALQAVARAAHAQADAARQLQMRAWELGVIGAVGLAATCLSAGVHVLVQRLPLGFAQPEVAAHMYKAALLYARSGNHKQAKQLVKRALKGTRNSCGPHSVIRSHLEEYLQWMEQE</sequence>
<dbReference type="InterPro" id="IPR052097">
    <property type="entry name" value="SET-MYND_domain_protein"/>
</dbReference>
<dbReference type="SMART" id="SM00028">
    <property type="entry name" value="TPR"/>
    <property type="match status" value="3"/>
</dbReference>
<dbReference type="InterPro" id="IPR046341">
    <property type="entry name" value="SET_dom_sf"/>
</dbReference>
<dbReference type="VEuPathDB" id="ToxoDB:cyc_00342"/>
<keyword evidence="3" id="KW-0949">S-adenosyl-L-methionine</keyword>
<dbReference type="InParanoid" id="A0A1D3D795"/>
<evidence type="ECO:0000313" key="5">
    <source>
        <dbReference type="EMBL" id="OEH79307.1"/>
    </source>
</evidence>
<dbReference type="SUPFAM" id="SSF82199">
    <property type="entry name" value="SET domain"/>
    <property type="match status" value="2"/>
</dbReference>
<accession>A0A1D3D795</accession>
<evidence type="ECO:0000256" key="4">
    <source>
        <dbReference type="SAM" id="MobiDB-lite"/>
    </source>
</evidence>
<dbReference type="PANTHER" id="PTHR46165">
    <property type="entry name" value="SET AND MYND DOMAIN-CONTAINING PROTEIN 4"/>
    <property type="match status" value="1"/>
</dbReference>
<dbReference type="InterPro" id="IPR019734">
    <property type="entry name" value="TPR_rpt"/>
</dbReference>
<evidence type="ECO:0008006" key="7">
    <source>
        <dbReference type="Google" id="ProtNLM"/>
    </source>
</evidence>
<dbReference type="Proteomes" id="UP000095192">
    <property type="component" value="Unassembled WGS sequence"/>
</dbReference>
<proteinExistence type="predicted"/>
<evidence type="ECO:0000256" key="1">
    <source>
        <dbReference type="ARBA" id="ARBA00022603"/>
    </source>
</evidence>
<organism evidence="5 6">
    <name type="scientific">Cyclospora cayetanensis</name>
    <dbReference type="NCBI Taxonomy" id="88456"/>
    <lineage>
        <taxon>Eukaryota</taxon>
        <taxon>Sar</taxon>
        <taxon>Alveolata</taxon>
        <taxon>Apicomplexa</taxon>
        <taxon>Conoidasida</taxon>
        <taxon>Coccidia</taxon>
        <taxon>Eucoccidiorida</taxon>
        <taxon>Eimeriorina</taxon>
        <taxon>Eimeriidae</taxon>
        <taxon>Cyclospora</taxon>
    </lineage>
</organism>